<name>L7UKU2_MYXSD</name>
<evidence type="ECO:0000313" key="1">
    <source>
        <dbReference type="EMBL" id="AGC48510.1"/>
    </source>
</evidence>
<evidence type="ECO:0000313" key="2">
    <source>
        <dbReference type="Proteomes" id="UP000011131"/>
    </source>
</evidence>
<protein>
    <submittedName>
        <fullName evidence="1">Uncharacterized protein</fullName>
    </submittedName>
</protein>
<dbReference type="AlphaFoldDB" id="L7UKU2"/>
<dbReference type="KEGG" id="msd:MYSTI_07238"/>
<dbReference type="RefSeq" id="WP_015352764.1">
    <property type="nucleotide sequence ID" value="NC_020126.1"/>
</dbReference>
<keyword evidence="2" id="KW-1185">Reference proteome</keyword>
<dbReference type="OrthoDB" id="5385023at2"/>
<dbReference type="PATRIC" id="fig|1278073.3.peg.7353"/>
<accession>L7UKU2</accession>
<dbReference type="Proteomes" id="UP000011131">
    <property type="component" value="Chromosome"/>
</dbReference>
<reference evidence="1 2" key="1">
    <citation type="journal article" date="2013" name="Genome Announc.">
        <title>Complete genome sequence of Myxococcus stipitatus strain DSM 14675, a fruiting myxobacterium.</title>
        <authorList>
            <person name="Huntley S."/>
            <person name="Kneip S."/>
            <person name="Treuner-Lange A."/>
            <person name="Sogaard-Andersen L."/>
        </authorList>
    </citation>
    <scope>NUCLEOTIDE SEQUENCE [LARGE SCALE GENOMIC DNA]</scope>
    <source>
        <strain evidence="2">DSM 14675 / JCM 12634 / Mx s8</strain>
    </source>
</reference>
<gene>
    <name evidence="1" type="ordered locus">MYSTI_07238</name>
</gene>
<proteinExistence type="predicted"/>
<dbReference type="EMBL" id="CP004025">
    <property type="protein sequence ID" value="AGC48510.1"/>
    <property type="molecule type" value="Genomic_DNA"/>
</dbReference>
<dbReference type="HOGENOM" id="CLU_167570_0_0_7"/>
<organism evidence="1 2">
    <name type="scientific">Myxococcus stipitatus (strain DSM 14675 / JCM 12634 / Mx s8)</name>
    <dbReference type="NCBI Taxonomy" id="1278073"/>
    <lineage>
        <taxon>Bacteria</taxon>
        <taxon>Pseudomonadati</taxon>
        <taxon>Myxococcota</taxon>
        <taxon>Myxococcia</taxon>
        <taxon>Myxococcales</taxon>
        <taxon>Cystobacterineae</taxon>
        <taxon>Myxococcaceae</taxon>
        <taxon>Myxococcus</taxon>
    </lineage>
</organism>
<sequence length="93" mass="10553">MTLDDFEKCILQLLNLARQRGIERLDTQAHDYYWIVPAPDWVDFTNDPKPAVGSLHDDLAELRKLLDDPDRGSSIDLDRAASLLHLLSDHLSG</sequence>